<dbReference type="InterPro" id="IPR050432">
    <property type="entry name" value="FAD-linked_Oxidoreductases_BP"/>
</dbReference>
<dbReference type="InterPro" id="IPR006094">
    <property type="entry name" value="Oxid_FAD_bind_N"/>
</dbReference>
<dbReference type="GO" id="GO:0019139">
    <property type="term" value="F:cytokinin dehydrogenase activity"/>
    <property type="evidence" value="ECO:0007669"/>
    <property type="project" value="UniProtKB-EC"/>
</dbReference>
<name>A0AAQ3S932_VIGMU</name>
<dbReference type="SUPFAM" id="SSF55103">
    <property type="entry name" value="FAD-linked oxidases, C-terminal domain"/>
    <property type="match status" value="2"/>
</dbReference>
<dbReference type="InterPro" id="IPR016166">
    <property type="entry name" value="FAD-bd_PCMH"/>
</dbReference>
<dbReference type="InterPro" id="IPR016170">
    <property type="entry name" value="Cytok_DH_C_sf"/>
</dbReference>
<gene>
    <name evidence="9" type="ORF">V8G54_007573</name>
</gene>
<reference evidence="9 10" key="1">
    <citation type="journal article" date="2023" name="Life. Sci Alliance">
        <title>Evolutionary insights into 3D genome organization and epigenetic landscape of Vigna mungo.</title>
        <authorList>
            <person name="Junaid A."/>
            <person name="Singh B."/>
            <person name="Bhatia S."/>
        </authorList>
    </citation>
    <scope>NUCLEOTIDE SEQUENCE [LARGE SCALE GENOMIC DNA]</scope>
    <source>
        <strain evidence="9">Urdbean</strain>
    </source>
</reference>
<evidence type="ECO:0000313" key="9">
    <source>
        <dbReference type="EMBL" id="WVZ20251.1"/>
    </source>
</evidence>
<evidence type="ECO:0000256" key="1">
    <source>
        <dbReference type="ARBA" id="ARBA00001974"/>
    </source>
</evidence>
<dbReference type="Pfam" id="PF01565">
    <property type="entry name" value="FAD_binding_4"/>
    <property type="match status" value="1"/>
</dbReference>
<evidence type="ECO:0000256" key="5">
    <source>
        <dbReference type="ARBA" id="ARBA00022827"/>
    </source>
</evidence>
<evidence type="ECO:0000313" key="10">
    <source>
        <dbReference type="Proteomes" id="UP001374535"/>
    </source>
</evidence>
<comment type="catalytic activity">
    <reaction evidence="7">
        <text>N(6)-dimethylallyladenine + A + H2O = 3-methyl-2-butenal + adenine + AH2</text>
        <dbReference type="Rhea" id="RHEA:13625"/>
        <dbReference type="ChEBI" id="CHEBI:13193"/>
        <dbReference type="ChEBI" id="CHEBI:15377"/>
        <dbReference type="ChEBI" id="CHEBI:15825"/>
        <dbReference type="ChEBI" id="CHEBI:16708"/>
        <dbReference type="ChEBI" id="CHEBI:17499"/>
        <dbReference type="ChEBI" id="CHEBI:17660"/>
        <dbReference type="EC" id="1.5.99.12"/>
    </reaction>
</comment>
<dbReference type="SUPFAM" id="SSF56176">
    <property type="entry name" value="FAD-binding/transporter-associated domain-like"/>
    <property type="match status" value="1"/>
</dbReference>
<dbReference type="PANTHER" id="PTHR13878:SF112">
    <property type="entry name" value="CYTOKININ DEHYDROGENASE 7"/>
    <property type="match status" value="1"/>
</dbReference>
<dbReference type="PANTHER" id="PTHR13878">
    <property type="entry name" value="GULONOLACTONE OXIDASE"/>
    <property type="match status" value="1"/>
</dbReference>
<evidence type="ECO:0000256" key="3">
    <source>
        <dbReference type="ARBA" id="ARBA00011928"/>
    </source>
</evidence>
<protein>
    <recommendedName>
        <fullName evidence="3">cytokinin dehydrogenase</fullName>
        <ecNumber evidence="3">1.5.99.12</ecNumber>
    </recommendedName>
</protein>
<dbReference type="GO" id="GO:0009690">
    <property type="term" value="P:cytokinin metabolic process"/>
    <property type="evidence" value="ECO:0007669"/>
    <property type="project" value="InterPro"/>
</dbReference>
<dbReference type="Gene3D" id="3.30.43.10">
    <property type="entry name" value="Uridine Diphospho-n-acetylenolpyruvylglucosamine Reductase, domain 2"/>
    <property type="match status" value="1"/>
</dbReference>
<dbReference type="Pfam" id="PF09265">
    <property type="entry name" value="Cytokin-bind"/>
    <property type="match status" value="3"/>
</dbReference>
<evidence type="ECO:0000256" key="6">
    <source>
        <dbReference type="ARBA" id="ARBA00023002"/>
    </source>
</evidence>
<dbReference type="InterPro" id="IPR016167">
    <property type="entry name" value="FAD-bd_PCMH_sub1"/>
</dbReference>
<accession>A0AAQ3S932</accession>
<dbReference type="InterPro" id="IPR016169">
    <property type="entry name" value="FAD-bd_PCMH_sub2"/>
</dbReference>
<dbReference type="AlphaFoldDB" id="A0AAQ3S932"/>
<dbReference type="InterPro" id="IPR015345">
    <property type="entry name" value="Cytokinin_DH_FAD/cytokin-bd"/>
</dbReference>
<comment type="cofactor">
    <cofactor evidence="1">
        <name>FAD</name>
        <dbReference type="ChEBI" id="CHEBI:57692"/>
    </cofactor>
</comment>
<sequence length="604" mass="67091">MLAYLEHFVHEKDAESRQDDEVASLSRALELQASIDELGPTGIASKDFGGIKSVKPLAMIRPSSAVDVARVVKAAAASPSLTVAARGNGHSVNGQAMAEKGLVLDMRALEEPFEIVWIEGTAYLDVSGGALWEDVLKRCVSEVGLAPRSWTDYLGLTVGGTLSYAGVSGQTFRYGPQTSNVTELEVVTGKGETLCCSLTQNSELFFGALGGLGQLGIITRARVVLQKAPDMVRWIRVVYSEFEEYAGDAELLVEEVEECFDYVEGFVLVNSDDPGNGWPTVRLDPEQVFDPIHIPSTAGPVLYCLELGLHYGNADDPSGGRVDMANLADVRVPTLPQIAKNPSFSGISKCQLLYHPLNTDVDRLLRRLRFIPGLKFQTDVSYTEFLLRVKRVEEHAKASGTWDAPHPWLNLFVSKSDIVDFDREVFKKILKDGVDGPILVYPLLRTKYVTINCTISWSSIENHKLFIVMVVPSYSLLLRTLSHPHLLPPRCIRPTLGVLLQSVVVPDSDIFYIVALLRFSPPPPKGPPPELLVAQNNEIIQFCTTRGLDFKLYFPHYHSREDWMKHFGKQWTRFVERKANFDPMAILAPGQRIFSRTSQPRPII</sequence>
<dbReference type="PROSITE" id="PS51387">
    <property type="entry name" value="FAD_PCMH"/>
    <property type="match status" value="1"/>
</dbReference>
<evidence type="ECO:0000256" key="2">
    <source>
        <dbReference type="ARBA" id="ARBA00005466"/>
    </source>
</evidence>
<dbReference type="Proteomes" id="UP001374535">
    <property type="component" value="Chromosome 2"/>
</dbReference>
<dbReference type="GO" id="GO:0071949">
    <property type="term" value="F:FAD binding"/>
    <property type="evidence" value="ECO:0007669"/>
    <property type="project" value="InterPro"/>
</dbReference>
<evidence type="ECO:0000259" key="8">
    <source>
        <dbReference type="PROSITE" id="PS51387"/>
    </source>
</evidence>
<dbReference type="EMBL" id="CP144699">
    <property type="protein sequence ID" value="WVZ20251.1"/>
    <property type="molecule type" value="Genomic_DNA"/>
</dbReference>
<comment type="similarity">
    <text evidence="2">Belongs to the oxygen-dependent FAD-linked oxidoreductase family.</text>
</comment>
<evidence type="ECO:0000256" key="4">
    <source>
        <dbReference type="ARBA" id="ARBA00022630"/>
    </source>
</evidence>
<keyword evidence="6" id="KW-0560">Oxidoreductase</keyword>
<proteinExistence type="inferred from homology"/>
<keyword evidence="10" id="KW-1185">Reference proteome</keyword>
<dbReference type="InterPro" id="IPR036318">
    <property type="entry name" value="FAD-bd_PCMH-like_sf"/>
</dbReference>
<dbReference type="Gene3D" id="3.30.465.10">
    <property type="match status" value="1"/>
</dbReference>
<feature type="domain" description="FAD-binding PCMH-type" evidence="8">
    <location>
        <begin position="52"/>
        <end position="228"/>
    </location>
</feature>
<dbReference type="InterPro" id="IPR016164">
    <property type="entry name" value="FAD-linked_Oxase-like_C"/>
</dbReference>
<organism evidence="9 10">
    <name type="scientific">Vigna mungo</name>
    <name type="common">Black gram</name>
    <name type="synonym">Phaseolus mungo</name>
    <dbReference type="NCBI Taxonomy" id="3915"/>
    <lineage>
        <taxon>Eukaryota</taxon>
        <taxon>Viridiplantae</taxon>
        <taxon>Streptophyta</taxon>
        <taxon>Embryophyta</taxon>
        <taxon>Tracheophyta</taxon>
        <taxon>Spermatophyta</taxon>
        <taxon>Magnoliopsida</taxon>
        <taxon>eudicotyledons</taxon>
        <taxon>Gunneridae</taxon>
        <taxon>Pentapetalae</taxon>
        <taxon>rosids</taxon>
        <taxon>fabids</taxon>
        <taxon>Fabales</taxon>
        <taxon>Fabaceae</taxon>
        <taxon>Papilionoideae</taxon>
        <taxon>50 kb inversion clade</taxon>
        <taxon>NPAAA clade</taxon>
        <taxon>indigoferoid/millettioid clade</taxon>
        <taxon>Phaseoleae</taxon>
        <taxon>Vigna</taxon>
    </lineage>
</organism>
<evidence type="ECO:0000256" key="7">
    <source>
        <dbReference type="ARBA" id="ARBA00048224"/>
    </source>
</evidence>
<keyword evidence="4" id="KW-0285">Flavoprotein</keyword>
<dbReference type="EC" id="1.5.99.12" evidence="3"/>
<keyword evidence="5" id="KW-0274">FAD</keyword>
<dbReference type="Gene3D" id="3.40.462.10">
    <property type="entry name" value="FAD-linked oxidases, C-terminal domain"/>
    <property type="match status" value="2"/>
</dbReference>